<gene>
    <name evidence="2" type="ORF">Ahy_B04g071054</name>
</gene>
<keyword evidence="1" id="KW-0472">Membrane</keyword>
<dbReference type="EMBL" id="SDMP01000014">
    <property type="protein sequence ID" value="RYR14474.1"/>
    <property type="molecule type" value="Genomic_DNA"/>
</dbReference>
<comment type="caution">
    <text evidence="2">The sequence shown here is derived from an EMBL/GenBank/DDBJ whole genome shotgun (WGS) entry which is preliminary data.</text>
</comment>
<proteinExistence type="predicted"/>
<reference evidence="2 3" key="1">
    <citation type="submission" date="2019-01" db="EMBL/GenBank/DDBJ databases">
        <title>Sequencing of cultivated peanut Arachis hypogaea provides insights into genome evolution and oil improvement.</title>
        <authorList>
            <person name="Chen X."/>
        </authorList>
    </citation>
    <scope>NUCLEOTIDE SEQUENCE [LARGE SCALE GENOMIC DNA]</scope>
    <source>
        <strain evidence="3">cv. Fuhuasheng</strain>
        <tissue evidence="2">Leaves</tissue>
    </source>
</reference>
<evidence type="ECO:0000313" key="3">
    <source>
        <dbReference type="Proteomes" id="UP000289738"/>
    </source>
</evidence>
<keyword evidence="1" id="KW-0812">Transmembrane</keyword>
<protein>
    <submittedName>
        <fullName evidence="2">Uncharacterized protein</fullName>
    </submittedName>
</protein>
<keyword evidence="3" id="KW-1185">Reference proteome</keyword>
<keyword evidence="1" id="KW-1133">Transmembrane helix</keyword>
<name>A0A444ZJY0_ARAHY</name>
<sequence>MGRNSGVNDHYVKNKLKVVLFPFLHRVLSLPPASFLGFPFYYPISCTCWLYCCFLFLLQGHWTRITEPVGGRLFMT</sequence>
<dbReference type="Proteomes" id="UP000289738">
    <property type="component" value="Chromosome B04"/>
</dbReference>
<organism evidence="2 3">
    <name type="scientific">Arachis hypogaea</name>
    <name type="common">Peanut</name>
    <dbReference type="NCBI Taxonomy" id="3818"/>
    <lineage>
        <taxon>Eukaryota</taxon>
        <taxon>Viridiplantae</taxon>
        <taxon>Streptophyta</taxon>
        <taxon>Embryophyta</taxon>
        <taxon>Tracheophyta</taxon>
        <taxon>Spermatophyta</taxon>
        <taxon>Magnoliopsida</taxon>
        <taxon>eudicotyledons</taxon>
        <taxon>Gunneridae</taxon>
        <taxon>Pentapetalae</taxon>
        <taxon>rosids</taxon>
        <taxon>fabids</taxon>
        <taxon>Fabales</taxon>
        <taxon>Fabaceae</taxon>
        <taxon>Papilionoideae</taxon>
        <taxon>50 kb inversion clade</taxon>
        <taxon>dalbergioids sensu lato</taxon>
        <taxon>Dalbergieae</taxon>
        <taxon>Pterocarpus clade</taxon>
        <taxon>Arachis</taxon>
    </lineage>
</organism>
<dbReference type="STRING" id="3818.A0A444ZJY0"/>
<evidence type="ECO:0000313" key="2">
    <source>
        <dbReference type="EMBL" id="RYR14474.1"/>
    </source>
</evidence>
<dbReference type="AlphaFoldDB" id="A0A444ZJY0"/>
<evidence type="ECO:0000256" key="1">
    <source>
        <dbReference type="SAM" id="Phobius"/>
    </source>
</evidence>
<accession>A0A444ZJY0</accession>
<feature type="transmembrane region" description="Helical" evidence="1">
    <location>
        <begin position="40"/>
        <end position="58"/>
    </location>
</feature>